<accession>A0ACC0PN47</accession>
<keyword evidence="2" id="KW-1185">Reference proteome</keyword>
<name>A0ACC0PN47_RHOML</name>
<comment type="caution">
    <text evidence="1">The sequence shown here is derived from an EMBL/GenBank/DDBJ whole genome shotgun (WGS) entry which is preliminary data.</text>
</comment>
<gene>
    <name evidence="1" type="ORF">RHMOL_Rhmol02G0000100</name>
</gene>
<evidence type="ECO:0000313" key="1">
    <source>
        <dbReference type="EMBL" id="KAI8565928.1"/>
    </source>
</evidence>
<reference evidence="1" key="1">
    <citation type="submission" date="2022-02" db="EMBL/GenBank/DDBJ databases">
        <title>Plant Genome Project.</title>
        <authorList>
            <person name="Zhang R.-G."/>
        </authorList>
    </citation>
    <scope>NUCLEOTIDE SEQUENCE</scope>
    <source>
        <strain evidence="1">AT1</strain>
    </source>
</reference>
<organism evidence="1 2">
    <name type="scientific">Rhododendron molle</name>
    <name type="common">Chinese azalea</name>
    <name type="synonym">Azalea mollis</name>
    <dbReference type="NCBI Taxonomy" id="49168"/>
    <lineage>
        <taxon>Eukaryota</taxon>
        <taxon>Viridiplantae</taxon>
        <taxon>Streptophyta</taxon>
        <taxon>Embryophyta</taxon>
        <taxon>Tracheophyta</taxon>
        <taxon>Spermatophyta</taxon>
        <taxon>Magnoliopsida</taxon>
        <taxon>eudicotyledons</taxon>
        <taxon>Gunneridae</taxon>
        <taxon>Pentapetalae</taxon>
        <taxon>asterids</taxon>
        <taxon>Ericales</taxon>
        <taxon>Ericaceae</taxon>
        <taxon>Ericoideae</taxon>
        <taxon>Rhodoreae</taxon>
        <taxon>Rhododendron</taxon>
    </lineage>
</organism>
<evidence type="ECO:0000313" key="2">
    <source>
        <dbReference type="Proteomes" id="UP001062846"/>
    </source>
</evidence>
<dbReference type="Proteomes" id="UP001062846">
    <property type="component" value="Chromosome 2"/>
</dbReference>
<protein>
    <submittedName>
        <fullName evidence="1">Uncharacterized protein</fullName>
    </submittedName>
</protein>
<proteinExistence type="predicted"/>
<sequence>MSIGTPTTATSRLYSVIWHRQHCYSLFTICCSSSDSNRRRGLGRQTNAKNKDKKAHKVTTSRAEEDAVLEARQTSTRQPGSINRAPGLSIQSDGKSSNIAMDLEFEERLKAVKRSALEQKKIDESKEYESIDYDALVESDRSAVGLGTKIGIGGAIAVFGLVFALGDFVPTGSEIPTEEAAIVNSKLSEDAKQNLQARLGEYESMLSASPQDSNSLEGAAVTLAELGEFTRAASLLEDLIMKKPNDPDAFRLLGEVKYQLRDYEGSAAAYRRSAMVAVEAGFRTPFCIRLFPSVPALKMKALTIDFRTAREKIFSDIQASAVDQECPCAIKNPLYSRFLDAAIAAMEYPPLAWGFWECLKVIQQSHAIRQGHQAESGGRPLALPWPCWAVQVLLASRERLIAEMSNDLTITTDGDSSEKESQLVDPIQVELLLGKAYSDWGHLSDAVSIYDQLISNRPDDFRGYLAKGIILKQNDRVGDAERMFIQQMIDYLCQSGQSHSE</sequence>
<dbReference type="EMBL" id="CM046389">
    <property type="protein sequence ID" value="KAI8565928.1"/>
    <property type="molecule type" value="Genomic_DNA"/>
</dbReference>